<keyword evidence="3" id="KW-0813">Transport</keyword>
<feature type="transmembrane region" description="Helical" evidence="8">
    <location>
        <begin position="84"/>
        <end position="104"/>
    </location>
</feature>
<proteinExistence type="inferred from homology"/>
<sequence length="520" mass="56044">MAAAAGAGEPEVTPRRLIAFFALIFGMFMAILDIQIVSSSLSEIQAGLSASADEISWVQTAYLIAEVVMIPLSGFLARALSTRILFAVSAAGFTLASVLCATAGSIEQMIVYRALQGFIGGGMIPTAFAAAYSIFPRRHQAPVMALVGLVVTLAPTIGPTVGGYLTDYFSWHWLFLINVPPGIAATLLCWFLVDFDQPDFKLLKQFDMAGLVGMAIMLGSLEYVLEEGAKDDWFQSASITLFALATVLGGLLFFWRAATAPQPVVDLAAYRDRNFAVGSILTFMLGTVLYGLTYLYPLFLAQVRDYNALEIGETVFVTGATMFLFAPIVGILARKLDPRLIIGTGFVCLIVSCFELLPLTKDWGFWELLTPQMLRGAALMMCMVPINVVALGTLPPAQLKNASGLFNLMRNLGGAVGLAMIVTVLNARWDLHMQRLREQVTWSRPPVLDTLATLTNGFAGRLGGQADLAATKQVALMVRQQALVMAFADVFLVIALFLCAAAFLVFLVRRPKGGAAAPAH</sequence>
<dbReference type="EMBL" id="SMAI01000005">
    <property type="protein sequence ID" value="TCT05205.1"/>
    <property type="molecule type" value="Genomic_DNA"/>
</dbReference>
<gene>
    <name evidence="10" type="ORF">EDC64_105236</name>
</gene>
<dbReference type="CDD" id="cd17503">
    <property type="entry name" value="MFS_LmrB_MDR_like"/>
    <property type="match status" value="1"/>
</dbReference>
<protein>
    <submittedName>
        <fullName evidence="10">DHA2 family multidrug resistance protein</fullName>
    </submittedName>
</protein>
<feature type="transmembrane region" description="Helical" evidence="8">
    <location>
        <begin position="57"/>
        <end position="77"/>
    </location>
</feature>
<keyword evidence="6 8" id="KW-1133">Transmembrane helix</keyword>
<feature type="transmembrane region" description="Helical" evidence="8">
    <location>
        <begin position="110"/>
        <end position="131"/>
    </location>
</feature>
<dbReference type="SUPFAM" id="SSF103473">
    <property type="entry name" value="MFS general substrate transporter"/>
    <property type="match status" value="1"/>
</dbReference>
<keyword evidence="5 8" id="KW-0812">Transmembrane</keyword>
<evidence type="ECO:0000313" key="10">
    <source>
        <dbReference type="EMBL" id="TCT05205.1"/>
    </source>
</evidence>
<evidence type="ECO:0000313" key="11">
    <source>
        <dbReference type="Proteomes" id="UP000294664"/>
    </source>
</evidence>
<keyword evidence="4" id="KW-1003">Cell membrane</keyword>
<evidence type="ECO:0000256" key="4">
    <source>
        <dbReference type="ARBA" id="ARBA00022475"/>
    </source>
</evidence>
<dbReference type="NCBIfam" id="TIGR00711">
    <property type="entry name" value="efflux_EmrB"/>
    <property type="match status" value="1"/>
</dbReference>
<dbReference type="AlphaFoldDB" id="A0A4R3M257"/>
<evidence type="ECO:0000256" key="1">
    <source>
        <dbReference type="ARBA" id="ARBA00004651"/>
    </source>
</evidence>
<evidence type="ECO:0000256" key="2">
    <source>
        <dbReference type="ARBA" id="ARBA00008537"/>
    </source>
</evidence>
<feature type="transmembrane region" description="Helical" evidence="8">
    <location>
        <begin position="315"/>
        <end position="333"/>
    </location>
</feature>
<keyword evidence="7 8" id="KW-0472">Membrane</keyword>
<feature type="transmembrane region" description="Helical" evidence="8">
    <location>
        <begin position="408"/>
        <end position="429"/>
    </location>
</feature>
<dbReference type="GO" id="GO:0005886">
    <property type="term" value="C:plasma membrane"/>
    <property type="evidence" value="ECO:0007669"/>
    <property type="project" value="UniProtKB-SubCell"/>
</dbReference>
<evidence type="ECO:0000256" key="5">
    <source>
        <dbReference type="ARBA" id="ARBA00022692"/>
    </source>
</evidence>
<dbReference type="PROSITE" id="PS50850">
    <property type="entry name" value="MFS"/>
    <property type="match status" value="1"/>
</dbReference>
<dbReference type="Proteomes" id="UP000294664">
    <property type="component" value="Unassembled WGS sequence"/>
</dbReference>
<dbReference type="InterPro" id="IPR004638">
    <property type="entry name" value="EmrB-like"/>
</dbReference>
<dbReference type="OrthoDB" id="9812221at2"/>
<feature type="transmembrane region" description="Helical" evidence="8">
    <location>
        <begin position="340"/>
        <end position="357"/>
    </location>
</feature>
<feature type="transmembrane region" description="Helical" evidence="8">
    <location>
        <begin position="377"/>
        <end position="396"/>
    </location>
</feature>
<feature type="transmembrane region" description="Helical" evidence="8">
    <location>
        <begin position="237"/>
        <end position="255"/>
    </location>
</feature>
<accession>A0A4R3M257</accession>
<feature type="transmembrane region" description="Helical" evidence="8">
    <location>
        <begin position="171"/>
        <end position="193"/>
    </location>
</feature>
<dbReference type="RefSeq" id="WP_132031275.1">
    <property type="nucleotide sequence ID" value="NZ_SMAI01000005.1"/>
</dbReference>
<feature type="domain" description="Major facilitator superfamily (MFS) profile" evidence="9">
    <location>
        <begin position="19"/>
        <end position="513"/>
    </location>
</feature>
<feature type="transmembrane region" description="Helical" evidence="8">
    <location>
        <begin position="482"/>
        <end position="508"/>
    </location>
</feature>
<feature type="transmembrane region" description="Helical" evidence="8">
    <location>
        <begin position="205"/>
        <end position="225"/>
    </location>
</feature>
<comment type="caution">
    <text evidence="10">The sequence shown here is derived from an EMBL/GenBank/DDBJ whole genome shotgun (WGS) entry which is preliminary data.</text>
</comment>
<evidence type="ECO:0000256" key="8">
    <source>
        <dbReference type="SAM" id="Phobius"/>
    </source>
</evidence>
<comment type="similarity">
    <text evidence="2">Belongs to the major facilitator superfamily. EmrB family.</text>
</comment>
<dbReference type="InterPro" id="IPR011701">
    <property type="entry name" value="MFS"/>
</dbReference>
<organism evidence="10 11">
    <name type="scientific">Aquabacter spiritensis</name>
    <dbReference type="NCBI Taxonomy" id="933073"/>
    <lineage>
        <taxon>Bacteria</taxon>
        <taxon>Pseudomonadati</taxon>
        <taxon>Pseudomonadota</taxon>
        <taxon>Alphaproteobacteria</taxon>
        <taxon>Hyphomicrobiales</taxon>
        <taxon>Xanthobacteraceae</taxon>
        <taxon>Aquabacter</taxon>
    </lineage>
</organism>
<dbReference type="Gene3D" id="1.20.1720.10">
    <property type="entry name" value="Multidrug resistance protein D"/>
    <property type="match status" value="1"/>
</dbReference>
<dbReference type="GO" id="GO:0022857">
    <property type="term" value="F:transmembrane transporter activity"/>
    <property type="evidence" value="ECO:0007669"/>
    <property type="project" value="InterPro"/>
</dbReference>
<evidence type="ECO:0000256" key="7">
    <source>
        <dbReference type="ARBA" id="ARBA00023136"/>
    </source>
</evidence>
<comment type="subcellular location">
    <subcellularLocation>
        <location evidence="1">Cell membrane</location>
        <topology evidence="1">Multi-pass membrane protein</topology>
    </subcellularLocation>
</comment>
<evidence type="ECO:0000256" key="3">
    <source>
        <dbReference type="ARBA" id="ARBA00022448"/>
    </source>
</evidence>
<dbReference type="Gene3D" id="1.20.1250.20">
    <property type="entry name" value="MFS general substrate transporter like domains"/>
    <property type="match status" value="1"/>
</dbReference>
<dbReference type="PANTHER" id="PTHR42718:SF9">
    <property type="entry name" value="MAJOR FACILITATOR SUPERFAMILY MULTIDRUG TRANSPORTER MFSC"/>
    <property type="match status" value="1"/>
</dbReference>
<feature type="transmembrane region" description="Helical" evidence="8">
    <location>
        <begin position="143"/>
        <end position="165"/>
    </location>
</feature>
<dbReference type="InterPro" id="IPR020846">
    <property type="entry name" value="MFS_dom"/>
</dbReference>
<dbReference type="PANTHER" id="PTHR42718">
    <property type="entry name" value="MAJOR FACILITATOR SUPERFAMILY MULTIDRUG TRANSPORTER MFSC"/>
    <property type="match status" value="1"/>
</dbReference>
<name>A0A4R3M257_9HYPH</name>
<evidence type="ECO:0000256" key="6">
    <source>
        <dbReference type="ARBA" id="ARBA00022989"/>
    </source>
</evidence>
<keyword evidence="11" id="KW-1185">Reference proteome</keyword>
<feature type="transmembrane region" description="Helical" evidence="8">
    <location>
        <begin position="275"/>
        <end position="295"/>
    </location>
</feature>
<dbReference type="InterPro" id="IPR036259">
    <property type="entry name" value="MFS_trans_sf"/>
</dbReference>
<evidence type="ECO:0000259" key="9">
    <source>
        <dbReference type="PROSITE" id="PS50850"/>
    </source>
</evidence>
<reference evidence="10 11" key="1">
    <citation type="submission" date="2019-03" db="EMBL/GenBank/DDBJ databases">
        <title>Genomic Encyclopedia of Type Strains, Phase IV (KMG-IV): sequencing the most valuable type-strain genomes for metagenomic binning, comparative biology and taxonomic classification.</title>
        <authorList>
            <person name="Goeker M."/>
        </authorList>
    </citation>
    <scope>NUCLEOTIDE SEQUENCE [LARGE SCALE GENOMIC DNA]</scope>
    <source>
        <strain evidence="10 11">DSM 9035</strain>
    </source>
</reference>
<feature type="transmembrane region" description="Helical" evidence="8">
    <location>
        <begin position="17"/>
        <end position="37"/>
    </location>
</feature>
<dbReference type="Pfam" id="PF07690">
    <property type="entry name" value="MFS_1"/>
    <property type="match status" value="1"/>
</dbReference>